<evidence type="ECO:0000313" key="1">
    <source>
        <dbReference type="EMBL" id="WVZ93618.1"/>
    </source>
</evidence>
<gene>
    <name evidence="1" type="ORF">U9M48_039583</name>
</gene>
<name>A0AAQ3UJ83_PASNO</name>
<sequence>MTLLLYHGVLRLHHLSGSPHRAKKDNPKDIQRRVECHLERWCPEGLLRTQKRRVQCLRCLELAEEEYLQLLKKIGGIMDIPSLRSERNFVW</sequence>
<proteinExistence type="predicted"/>
<dbReference type="EMBL" id="CP144753">
    <property type="protein sequence ID" value="WVZ93618.1"/>
    <property type="molecule type" value="Genomic_DNA"/>
</dbReference>
<organism evidence="1 2">
    <name type="scientific">Paspalum notatum var. saurae</name>
    <dbReference type="NCBI Taxonomy" id="547442"/>
    <lineage>
        <taxon>Eukaryota</taxon>
        <taxon>Viridiplantae</taxon>
        <taxon>Streptophyta</taxon>
        <taxon>Embryophyta</taxon>
        <taxon>Tracheophyta</taxon>
        <taxon>Spermatophyta</taxon>
        <taxon>Magnoliopsida</taxon>
        <taxon>Liliopsida</taxon>
        <taxon>Poales</taxon>
        <taxon>Poaceae</taxon>
        <taxon>PACMAD clade</taxon>
        <taxon>Panicoideae</taxon>
        <taxon>Andropogonodae</taxon>
        <taxon>Paspaleae</taxon>
        <taxon>Paspalinae</taxon>
        <taxon>Paspalum</taxon>
    </lineage>
</organism>
<dbReference type="AlphaFoldDB" id="A0AAQ3UJ83"/>
<evidence type="ECO:0000313" key="2">
    <source>
        <dbReference type="Proteomes" id="UP001341281"/>
    </source>
</evidence>
<reference evidence="1 2" key="1">
    <citation type="submission" date="2024-02" db="EMBL/GenBank/DDBJ databases">
        <title>High-quality chromosome-scale genome assembly of Pensacola bahiagrass (Paspalum notatum Flugge var. saurae).</title>
        <authorList>
            <person name="Vega J.M."/>
            <person name="Podio M."/>
            <person name="Orjuela J."/>
            <person name="Siena L.A."/>
            <person name="Pessino S.C."/>
            <person name="Combes M.C."/>
            <person name="Mariac C."/>
            <person name="Albertini E."/>
            <person name="Pupilli F."/>
            <person name="Ortiz J.P.A."/>
            <person name="Leblanc O."/>
        </authorList>
    </citation>
    <scope>NUCLEOTIDE SEQUENCE [LARGE SCALE GENOMIC DNA]</scope>
    <source>
        <strain evidence="1">R1</strain>
        <tissue evidence="1">Leaf</tissue>
    </source>
</reference>
<protein>
    <submittedName>
        <fullName evidence="1">Uncharacterized protein</fullName>
    </submittedName>
</protein>
<keyword evidence="2" id="KW-1185">Reference proteome</keyword>
<dbReference type="Proteomes" id="UP001341281">
    <property type="component" value="Chromosome 09"/>
</dbReference>
<accession>A0AAQ3UJ83</accession>